<dbReference type="InterPro" id="IPR038084">
    <property type="entry name" value="PduO/GlcC-like_sf"/>
</dbReference>
<sequence>MEKLIAFNKFDNEDAFLLGCNLVEKVKKENLKNIRIRIVLNQDIVFQYLMNGKKGDQWLNRKQNTVELFKLPTYQIWQENERSHCYQQYTNDERYVICGGAYPIIVGKGMIGSVIVSGLAHNEDHQIIVDVLSKYHDEKNKI</sequence>
<reference evidence="1" key="2">
    <citation type="submission" date="2023-01" db="EMBL/GenBank/DDBJ databases">
        <title>Human gut microbiome strain richness.</title>
        <authorList>
            <person name="Chen-Liaw A."/>
        </authorList>
    </citation>
    <scope>NUCLEOTIDE SEQUENCE</scope>
    <source>
        <strain evidence="1">1001217st2_G6_1001217B_191108</strain>
    </source>
</reference>
<dbReference type="GeneID" id="64197142"/>
<evidence type="ECO:0000313" key="2">
    <source>
        <dbReference type="EMBL" id="RGD86836.1"/>
    </source>
</evidence>
<evidence type="ECO:0000313" key="1">
    <source>
        <dbReference type="EMBL" id="MDB7082519.1"/>
    </source>
</evidence>
<accession>A0A3E3EG60</accession>
<protein>
    <submittedName>
        <fullName evidence="1">Heme-binding protein</fullName>
    </submittedName>
</protein>
<evidence type="ECO:0000313" key="3">
    <source>
        <dbReference type="Proteomes" id="UP000261032"/>
    </source>
</evidence>
<dbReference type="EMBL" id="JAQLKE010000002">
    <property type="protein sequence ID" value="MDB7082519.1"/>
    <property type="molecule type" value="Genomic_DNA"/>
</dbReference>
<comment type="caution">
    <text evidence="2">The sequence shown here is derived from an EMBL/GenBank/DDBJ whole genome shotgun (WGS) entry which is preliminary data.</text>
</comment>
<dbReference type="InterPro" id="IPR005624">
    <property type="entry name" value="PduO/GlcC-like"/>
</dbReference>
<dbReference type="PANTHER" id="PTHR28255">
    <property type="match status" value="1"/>
</dbReference>
<dbReference type="Gene3D" id="3.30.450.150">
    <property type="entry name" value="Haem-degrading domain"/>
    <property type="match status" value="1"/>
</dbReference>
<dbReference type="SUPFAM" id="SSF143744">
    <property type="entry name" value="GlcG-like"/>
    <property type="match status" value="1"/>
</dbReference>
<gene>
    <name evidence="2" type="ORF">DXB93_03185</name>
    <name evidence="1" type="ORF">PM738_01790</name>
</gene>
<dbReference type="EMBL" id="QUSL01000003">
    <property type="protein sequence ID" value="RGD86836.1"/>
    <property type="molecule type" value="Genomic_DNA"/>
</dbReference>
<name>A0A3E3EG60_9FIRM</name>
<dbReference type="InterPro" id="IPR010371">
    <property type="entry name" value="YBR137W-like"/>
</dbReference>
<dbReference type="RefSeq" id="WP_003535038.1">
    <property type="nucleotide sequence ID" value="NZ_BAABXX010000001.1"/>
</dbReference>
<organism evidence="2 3">
    <name type="scientific">Thomasclavelia ramosa</name>
    <dbReference type="NCBI Taxonomy" id="1547"/>
    <lineage>
        <taxon>Bacteria</taxon>
        <taxon>Bacillati</taxon>
        <taxon>Bacillota</taxon>
        <taxon>Erysipelotrichia</taxon>
        <taxon>Erysipelotrichales</taxon>
        <taxon>Coprobacillaceae</taxon>
        <taxon>Thomasclavelia</taxon>
    </lineage>
</organism>
<reference evidence="2 3" key="1">
    <citation type="submission" date="2018-08" db="EMBL/GenBank/DDBJ databases">
        <title>A genome reference for cultivated species of the human gut microbiota.</title>
        <authorList>
            <person name="Zou Y."/>
            <person name="Xue W."/>
            <person name="Luo G."/>
        </authorList>
    </citation>
    <scope>NUCLEOTIDE SEQUENCE [LARGE SCALE GENOMIC DNA]</scope>
    <source>
        <strain evidence="2 3">OM06-4</strain>
    </source>
</reference>
<dbReference type="Proteomes" id="UP000261032">
    <property type="component" value="Unassembled WGS sequence"/>
</dbReference>
<dbReference type="Pfam" id="PF03928">
    <property type="entry name" value="HbpS-like"/>
    <property type="match status" value="1"/>
</dbReference>
<dbReference type="Proteomes" id="UP001211987">
    <property type="component" value="Unassembled WGS sequence"/>
</dbReference>
<proteinExistence type="predicted"/>
<dbReference type="AlphaFoldDB" id="A0A3E3EG60"/>
<dbReference type="PANTHER" id="PTHR28255:SF1">
    <property type="entry name" value="UPF0303 PROTEIN YBR137W"/>
    <property type="match status" value="1"/>
</dbReference>